<feature type="region of interest" description="Disordered" evidence="1">
    <location>
        <begin position="312"/>
        <end position="340"/>
    </location>
</feature>
<dbReference type="SUPFAM" id="SSF48403">
    <property type="entry name" value="Ankyrin repeat"/>
    <property type="match status" value="1"/>
</dbReference>
<dbReference type="AlphaFoldDB" id="A0A9P6MI19"/>
<dbReference type="InterPro" id="IPR014756">
    <property type="entry name" value="Ig_E-set"/>
</dbReference>
<sequence>MSGYRLEARIIQKKDQLDELSTTGSIIPTPIVEEVRTGQQFLIKLHLLRNGNAGPGSHMPVRFPSLRVGRRVAINTAGEPRTESEPLTLEIGVHLAKSGQARKGACAKCCHKYGPQSAILVLLDPLSPSATEPSTYAHIDTTTGSITMLAKVICSSTDHGERGNKDRYIFEFKLKRSSSMPTRSTHFATSSSSSSETPEEEGETLSNCFTHPIMCSGHHKAKRAYPNQRPAKVKVGPTPKTKTIKRHKSAPNIIMPPMGSHHLEVFSGTGPMVTHNNSGFPSAIGFMPDHLSQVPILEPYATRSNGTDLRSGNGQPFVSSADSSSEAISQPPTPQYPRVIEVRPDHGPIRKKTDVILRGLSFREGMVPYFGCLPALDVIVETSNLIVCKTPESSAAGTVPISIYDNMGNSFSQLGHFTYTDDSESELLILQMQLRLAHRALEYLHNRATGQRENAVDILKNIPGLTTSPQPGNMLMADGGLTPMDFDTPRLSLAQVEEGILDTLNYIPRDVDISLQLEDGSNLLHLSIILDFNRLSFRLVEEGCDIEAQDCYSMTPLMYAVLKGNEAIARHLIIAGATSSGARTPQEFYANLPREAEQTLAMFLLLSVSCTRFFNPVLPLSAFDWYAAEEEADMDGVYPQEDEERDDEGESEVWGSQDESDENSSTNIPTTMTARSMTTLNSEDEVTILANETQGVLVNHGIPSLDQQALPSIGKEVNFIMADTASERQQQQQYRRRNSTETNASVNPESGYHSGLFSEVQEHLSRLQMAPLPSEGVKMEVLFKKLSQTVPPAAPLDARPQSIAHASMPLELFRTGDSFTLEIRLTAPSSSSSSSSTSLSSPSTSTEYSPIPNQYVGLRFPHEMIKRTMGNSAYILTEKTYILKVAIELGDLSVPIDQFVQTSDGCHYNGKEFYVPGGLSSSSLPSSLSPAPVTSQQSTVNNFGVLELHDGVCQLKAKVNCSSLHHLVQRERARQAEVQQQQCNSIESEGTDPPQRSLALTDLVDPGFVFKFELIHPTLGGVVAAYETKPILFQSYSRGSY</sequence>
<proteinExistence type="predicted"/>
<protein>
    <submittedName>
        <fullName evidence="3">SPT3 Dosage dependent suppressor of Ty-induced promoter mutations-like protein</fullName>
    </submittedName>
</protein>
<evidence type="ECO:0000313" key="4">
    <source>
        <dbReference type="Proteomes" id="UP000749646"/>
    </source>
</evidence>
<name>A0A9P6MI19_9FUNG</name>
<feature type="compositionally biased region" description="Polar residues" evidence="1">
    <location>
        <begin position="663"/>
        <end position="673"/>
    </location>
</feature>
<organism evidence="3 4">
    <name type="scientific">Modicella reniformis</name>
    <dbReference type="NCBI Taxonomy" id="1440133"/>
    <lineage>
        <taxon>Eukaryota</taxon>
        <taxon>Fungi</taxon>
        <taxon>Fungi incertae sedis</taxon>
        <taxon>Mucoromycota</taxon>
        <taxon>Mortierellomycotina</taxon>
        <taxon>Mortierellomycetes</taxon>
        <taxon>Mortierellales</taxon>
        <taxon>Mortierellaceae</taxon>
        <taxon>Modicella</taxon>
    </lineage>
</organism>
<feature type="region of interest" description="Disordered" evidence="1">
    <location>
        <begin position="181"/>
        <end position="204"/>
    </location>
</feature>
<reference evidence="3" key="1">
    <citation type="journal article" date="2020" name="Fungal Divers.">
        <title>Resolving the Mortierellaceae phylogeny through synthesis of multi-gene phylogenetics and phylogenomics.</title>
        <authorList>
            <person name="Vandepol N."/>
            <person name="Liber J."/>
            <person name="Desiro A."/>
            <person name="Na H."/>
            <person name="Kennedy M."/>
            <person name="Barry K."/>
            <person name="Grigoriev I.V."/>
            <person name="Miller A.N."/>
            <person name="O'Donnell K."/>
            <person name="Stajich J.E."/>
            <person name="Bonito G."/>
        </authorList>
    </citation>
    <scope>NUCLEOTIDE SEQUENCE</scope>
    <source>
        <strain evidence="3">MES-2147</strain>
    </source>
</reference>
<gene>
    <name evidence="3" type="primary">SPT23_2</name>
    <name evidence="3" type="ORF">BGZ65_003335</name>
</gene>
<keyword evidence="4" id="KW-1185">Reference proteome</keyword>
<feature type="region of interest" description="Disordered" evidence="1">
    <location>
        <begin position="826"/>
        <end position="848"/>
    </location>
</feature>
<dbReference type="Pfam" id="PF01833">
    <property type="entry name" value="TIG"/>
    <property type="match status" value="1"/>
</dbReference>
<dbReference type="InterPro" id="IPR002110">
    <property type="entry name" value="Ankyrin_rpt"/>
</dbReference>
<dbReference type="CDD" id="cd00102">
    <property type="entry name" value="IPT"/>
    <property type="match status" value="1"/>
</dbReference>
<feature type="compositionally biased region" description="Low complexity" evidence="1">
    <location>
        <begin position="828"/>
        <end position="848"/>
    </location>
</feature>
<dbReference type="OrthoDB" id="366390at2759"/>
<dbReference type="Pfam" id="PF12796">
    <property type="entry name" value="Ank_2"/>
    <property type="match status" value="1"/>
</dbReference>
<feature type="compositionally biased region" description="Acidic residues" evidence="1">
    <location>
        <begin position="638"/>
        <end position="651"/>
    </location>
</feature>
<evidence type="ECO:0000256" key="1">
    <source>
        <dbReference type="SAM" id="MobiDB-lite"/>
    </source>
</evidence>
<dbReference type="SMART" id="SM00248">
    <property type="entry name" value="ANK"/>
    <property type="match status" value="2"/>
</dbReference>
<dbReference type="Gene3D" id="1.25.40.20">
    <property type="entry name" value="Ankyrin repeat-containing domain"/>
    <property type="match status" value="1"/>
</dbReference>
<accession>A0A9P6MI19</accession>
<feature type="region of interest" description="Disordered" evidence="1">
    <location>
        <begin position="219"/>
        <end position="246"/>
    </location>
</feature>
<dbReference type="Gene3D" id="2.60.40.10">
    <property type="entry name" value="Immunoglobulins"/>
    <property type="match status" value="1"/>
</dbReference>
<dbReference type="Proteomes" id="UP000749646">
    <property type="component" value="Unassembled WGS sequence"/>
</dbReference>
<evidence type="ECO:0000313" key="3">
    <source>
        <dbReference type="EMBL" id="KAG0001616.1"/>
    </source>
</evidence>
<comment type="caution">
    <text evidence="3">The sequence shown here is derived from an EMBL/GenBank/DDBJ whole genome shotgun (WGS) entry which is preliminary data.</text>
</comment>
<dbReference type="InterPro" id="IPR013783">
    <property type="entry name" value="Ig-like_fold"/>
</dbReference>
<feature type="compositionally biased region" description="Low complexity" evidence="1">
    <location>
        <begin position="182"/>
        <end position="196"/>
    </location>
</feature>
<dbReference type="EMBL" id="JAAAHW010000513">
    <property type="protein sequence ID" value="KAG0001616.1"/>
    <property type="molecule type" value="Genomic_DNA"/>
</dbReference>
<evidence type="ECO:0000259" key="2">
    <source>
        <dbReference type="Pfam" id="PF01833"/>
    </source>
</evidence>
<feature type="region of interest" description="Disordered" evidence="1">
    <location>
        <begin position="638"/>
        <end position="673"/>
    </location>
</feature>
<dbReference type="InterPro" id="IPR036770">
    <property type="entry name" value="Ankyrin_rpt-contain_sf"/>
</dbReference>
<dbReference type="SUPFAM" id="SSF81296">
    <property type="entry name" value="E set domains"/>
    <property type="match status" value="1"/>
</dbReference>
<feature type="domain" description="IPT/TIG" evidence="2">
    <location>
        <begin position="337"/>
        <end position="419"/>
    </location>
</feature>
<dbReference type="InterPro" id="IPR002909">
    <property type="entry name" value="IPT_dom"/>
</dbReference>
<feature type="region of interest" description="Disordered" evidence="1">
    <location>
        <begin position="726"/>
        <end position="753"/>
    </location>
</feature>
<feature type="compositionally biased region" description="Low complexity" evidence="1">
    <location>
        <begin position="319"/>
        <end position="329"/>
    </location>
</feature>